<protein>
    <submittedName>
        <fullName evidence="1">Ribonuclease H-like domain-containing protein</fullName>
    </submittedName>
</protein>
<gene>
    <name evidence="1" type="ORF">Tci_829473</name>
</gene>
<organism evidence="1">
    <name type="scientific">Tanacetum cinerariifolium</name>
    <name type="common">Dalmatian daisy</name>
    <name type="synonym">Chrysanthemum cinerariifolium</name>
    <dbReference type="NCBI Taxonomy" id="118510"/>
    <lineage>
        <taxon>Eukaryota</taxon>
        <taxon>Viridiplantae</taxon>
        <taxon>Streptophyta</taxon>
        <taxon>Embryophyta</taxon>
        <taxon>Tracheophyta</taxon>
        <taxon>Spermatophyta</taxon>
        <taxon>Magnoliopsida</taxon>
        <taxon>eudicotyledons</taxon>
        <taxon>Gunneridae</taxon>
        <taxon>Pentapetalae</taxon>
        <taxon>asterids</taxon>
        <taxon>campanulids</taxon>
        <taxon>Asterales</taxon>
        <taxon>Asteraceae</taxon>
        <taxon>Asteroideae</taxon>
        <taxon>Anthemideae</taxon>
        <taxon>Anthemidinae</taxon>
        <taxon>Tanacetum</taxon>
    </lineage>
</organism>
<evidence type="ECO:0000313" key="1">
    <source>
        <dbReference type="EMBL" id="GFC57503.1"/>
    </source>
</evidence>
<reference evidence="1" key="1">
    <citation type="journal article" date="2019" name="Sci. Rep.">
        <title>Draft genome of Tanacetum cinerariifolium, the natural source of mosquito coil.</title>
        <authorList>
            <person name="Yamashiro T."/>
            <person name="Shiraishi A."/>
            <person name="Satake H."/>
            <person name="Nakayama K."/>
        </authorList>
    </citation>
    <scope>NUCLEOTIDE SEQUENCE</scope>
</reference>
<sequence length="94" mass="10463">MVVGSPWKKYALDLLDRAHMANCNPFRTPFESESKLSSEGAHVSNPALYLSLAGGLQSTLKRVLRYVHGTLDFRLQLFVSSNGTLVAYSYAERL</sequence>
<feature type="non-terminal residue" evidence="1">
    <location>
        <position position="94"/>
    </location>
</feature>
<name>A0A699Q8B9_TANCI</name>
<dbReference type="AlphaFoldDB" id="A0A699Q8B9"/>
<dbReference type="EMBL" id="BKCJ010973899">
    <property type="protein sequence ID" value="GFC57503.1"/>
    <property type="molecule type" value="Genomic_DNA"/>
</dbReference>
<accession>A0A699Q8B9</accession>
<comment type="caution">
    <text evidence="1">The sequence shown here is derived from an EMBL/GenBank/DDBJ whole genome shotgun (WGS) entry which is preliminary data.</text>
</comment>
<proteinExistence type="predicted"/>